<keyword evidence="3" id="KW-1185">Reference proteome</keyword>
<evidence type="ECO:0000313" key="3">
    <source>
        <dbReference type="Proteomes" id="UP000542674"/>
    </source>
</evidence>
<accession>A0A7W7WW11</accession>
<protein>
    <submittedName>
        <fullName evidence="2">Putative HAF family extracellular repeat protein</fullName>
    </submittedName>
</protein>
<gene>
    <name evidence="2" type="ORF">F4559_003259</name>
</gene>
<comment type="caution">
    <text evidence="2">The sequence shown here is derived from an EMBL/GenBank/DDBJ whole genome shotgun (WGS) entry which is preliminary data.</text>
</comment>
<dbReference type="SUPFAM" id="SSF101898">
    <property type="entry name" value="NHL repeat"/>
    <property type="match status" value="1"/>
</dbReference>
<organism evidence="2 3">
    <name type="scientific">Saccharothrix violaceirubra</name>
    <dbReference type="NCBI Taxonomy" id="413306"/>
    <lineage>
        <taxon>Bacteria</taxon>
        <taxon>Bacillati</taxon>
        <taxon>Actinomycetota</taxon>
        <taxon>Actinomycetes</taxon>
        <taxon>Pseudonocardiales</taxon>
        <taxon>Pseudonocardiaceae</taxon>
        <taxon>Saccharothrix</taxon>
    </lineage>
</organism>
<proteinExistence type="predicted"/>
<dbReference type="InterPro" id="IPR014262">
    <property type="entry name" value="HAF_rpt"/>
</dbReference>
<dbReference type="AlphaFoldDB" id="A0A7W7WW11"/>
<dbReference type="EMBL" id="JACHJS010000001">
    <property type="protein sequence ID" value="MBB4965900.1"/>
    <property type="molecule type" value="Genomic_DNA"/>
</dbReference>
<dbReference type="RefSeq" id="WP_184669621.1">
    <property type="nucleotide sequence ID" value="NZ_BAABAI010000038.1"/>
</dbReference>
<feature type="region of interest" description="Disordered" evidence="1">
    <location>
        <begin position="168"/>
        <end position="210"/>
    </location>
</feature>
<name>A0A7W7WW11_9PSEU</name>
<dbReference type="Proteomes" id="UP000542674">
    <property type="component" value="Unassembled WGS sequence"/>
</dbReference>
<reference evidence="2 3" key="1">
    <citation type="submission" date="2020-08" db="EMBL/GenBank/DDBJ databases">
        <title>Sequencing the genomes of 1000 actinobacteria strains.</title>
        <authorList>
            <person name="Klenk H.-P."/>
        </authorList>
    </citation>
    <scope>NUCLEOTIDE SEQUENCE [LARGE SCALE GENOMIC DNA]</scope>
    <source>
        <strain evidence="2 3">DSM 45084</strain>
    </source>
</reference>
<feature type="compositionally biased region" description="Basic residues" evidence="1">
    <location>
        <begin position="169"/>
        <end position="181"/>
    </location>
</feature>
<sequence length="374" mass="40231">MTGHVGVVVCVSALLVAADDATGIVDLGLGHAAAIDDRGTVVGWDGSGRAVRWDVSGRKTVLDVLPGHTTSWASDIDRHGNVVGTSARRDAEGRTLARHAVRWDRDGRVFRLAGLDGRPVGTAVAVDEDGVAVGTASGPDTGVRAVRWDQARSGDRPRRPAGVRVVDARRHRRRCGRRQRLHGGDGVAGGPVGRRRADRRPGCPAGRRPERCLVRRPGRYGGRVLDRCRVRASCGVGSGRARHRVVGPARRCARVAGGDRRRRHRRRRLHHGDDRGVRAVRWDRHGRVTGLSTPPGVGSTAATAIGDRGVIVGYGWVDDRTTHALRWDRDGRVVDLGLLPDGTYSTASRVNGRGVVIGQAGKADGDHAVLWRTR</sequence>
<dbReference type="NCBIfam" id="TIGR02913">
    <property type="entry name" value="HAF_rpt"/>
    <property type="match status" value="1"/>
</dbReference>
<evidence type="ECO:0000313" key="2">
    <source>
        <dbReference type="EMBL" id="MBB4965900.1"/>
    </source>
</evidence>
<evidence type="ECO:0000256" key="1">
    <source>
        <dbReference type="SAM" id="MobiDB-lite"/>
    </source>
</evidence>